<organism evidence="3 4">
    <name type="scientific">Enorma massiliensis</name>
    <dbReference type="NCBI Taxonomy" id="1472761"/>
    <lineage>
        <taxon>Bacteria</taxon>
        <taxon>Bacillati</taxon>
        <taxon>Actinomycetota</taxon>
        <taxon>Coriobacteriia</taxon>
        <taxon>Coriobacteriales</taxon>
        <taxon>Coriobacteriaceae</taxon>
        <taxon>Enorma</taxon>
    </lineage>
</organism>
<dbReference type="Proteomes" id="UP000196560">
    <property type="component" value="Unassembled WGS sequence"/>
</dbReference>
<evidence type="ECO:0000313" key="4">
    <source>
        <dbReference type="Proteomes" id="UP000196560"/>
    </source>
</evidence>
<accession>A0A1Y3U5K3</accession>
<keyword evidence="4" id="KW-1185">Reference proteome</keyword>
<dbReference type="AlphaFoldDB" id="A0A1Y3U5K3"/>
<dbReference type="InterPro" id="IPR025364">
    <property type="entry name" value="DUF4268"/>
</dbReference>
<feature type="domain" description="DUF4268" evidence="2">
    <location>
        <begin position="175"/>
        <end position="302"/>
    </location>
</feature>
<dbReference type="RefSeq" id="WP_077071169.1">
    <property type="nucleotide sequence ID" value="NZ_DBFBJE010000026.1"/>
</dbReference>
<dbReference type="Pfam" id="PF14088">
    <property type="entry name" value="DUF4268"/>
    <property type="match status" value="1"/>
</dbReference>
<protein>
    <recommendedName>
        <fullName evidence="2">DUF4268 domain-containing protein</fullName>
    </recommendedName>
</protein>
<evidence type="ECO:0000313" key="3">
    <source>
        <dbReference type="EMBL" id="OUN44062.1"/>
    </source>
</evidence>
<dbReference type="STRING" id="1118060.GCA_000311845_01764"/>
<gene>
    <name evidence="3" type="ORF">B5G21_01930</name>
</gene>
<feature type="coiled-coil region" evidence="1">
    <location>
        <begin position="290"/>
        <end position="324"/>
    </location>
</feature>
<comment type="caution">
    <text evidence="3">The sequence shown here is derived from an EMBL/GenBank/DDBJ whole genome shotgun (WGS) entry which is preliminary data.</text>
</comment>
<evidence type="ECO:0000259" key="2">
    <source>
        <dbReference type="Pfam" id="PF14088"/>
    </source>
</evidence>
<keyword evidence="1" id="KW-0175">Coiled coil</keyword>
<dbReference type="EMBL" id="NFHO01000002">
    <property type="protein sequence ID" value="OUN44062.1"/>
    <property type="molecule type" value="Genomic_DNA"/>
</dbReference>
<proteinExistence type="predicted"/>
<reference evidence="4" key="1">
    <citation type="submission" date="2017-04" db="EMBL/GenBank/DDBJ databases">
        <title>Function of individual gut microbiota members based on whole genome sequencing of pure cultures obtained from chicken caecum.</title>
        <authorList>
            <person name="Medvecky M."/>
            <person name="Cejkova D."/>
            <person name="Polansky O."/>
            <person name="Karasova D."/>
            <person name="Kubasova T."/>
            <person name="Cizek A."/>
            <person name="Rychlik I."/>
        </authorList>
    </citation>
    <scope>NUCLEOTIDE SEQUENCE [LARGE SCALE GENOMIC DNA]</scope>
    <source>
        <strain evidence="4">An70</strain>
    </source>
</reference>
<sequence>MANQPKLGKIEKVNVRDVWPHEALNFTKWLAQEENLTMLGDACSIELELKDTESAVGSFAVDIFAQEADTERKVIIENQLEDTNHDHLGKIITYAAGKGAGVVIWVVARARDEHRNAIEWLNEHTDSDCAFFLVEIEVWRIGDSPMAPRFNVVESPNEWARAEKAKSDLSETERIKLEYWQTYVDCAAQNETFSQSFKPHKPQAHHWTELGAGSIRYHLVLLINTQKKQIGVEACVHDTDFGDFVLSRRQELEQALGIAGTPYNRKSKGVRFYKSGHDIKANREKWPEFIDWQLNMITALQNEMVRLENEFETIESKASALTTDN</sequence>
<evidence type="ECO:0000256" key="1">
    <source>
        <dbReference type="SAM" id="Coils"/>
    </source>
</evidence>
<name>A0A1Y3U5K3_9ACTN</name>